<comment type="catalytic activity">
    <reaction evidence="6">
        <text>L-histidine(out) + L-arginine(in) = L-histidine(in) + L-arginine(out)</text>
        <dbReference type="Rhea" id="RHEA:71063"/>
        <dbReference type="ChEBI" id="CHEBI:32682"/>
        <dbReference type="ChEBI" id="CHEBI:57595"/>
    </reaction>
</comment>
<keyword evidence="4 7" id="KW-0472">Membrane</keyword>
<evidence type="ECO:0000256" key="5">
    <source>
        <dbReference type="ARBA" id="ARBA00038039"/>
    </source>
</evidence>
<dbReference type="Gene3D" id="1.20.1280.290">
    <property type="match status" value="2"/>
</dbReference>
<gene>
    <name evidence="8" type="ORF">SISNIDRAFT_65545</name>
</gene>
<feature type="transmembrane region" description="Helical" evidence="7">
    <location>
        <begin position="143"/>
        <end position="162"/>
    </location>
</feature>
<dbReference type="PROSITE" id="PS51257">
    <property type="entry name" value="PROKAR_LIPOPROTEIN"/>
    <property type="match status" value="1"/>
</dbReference>
<evidence type="ECO:0000256" key="2">
    <source>
        <dbReference type="ARBA" id="ARBA00022692"/>
    </source>
</evidence>
<evidence type="ECO:0000256" key="6">
    <source>
        <dbReference type="ARBA" id="ARBA00050768"/>
    </source>
</evidence>
<dbReference type="GO" id="GO:0098852">
    <property type="term" value="C:lytic vacuole membrane"/>
    <property type="evidence" value="ECO:0007669"/>
    <property type="project" value="UniProtKB-ARBA"/>
</dbReference>
<evidence type="ECO:0000256" key="4">
    <source>
        <dbReference type="ARBA" id="ARBA00023136"/>
    </source>
</evidence>
<keyword evidence="9" id="KW-1185">Reference proteome</keyword>
<feature type="transmembrane region" description="Helical" evidence="7">
    <location>
        <begin position="42"/>
        <end position="62"/>
    </location>
</feature>
<organism evidence="8 9">
    <name type="scientific">Sistotremastrum niveocremeum HHB9708</name>
    <dbReference type="NCBI Taxonomy" id="1314777"/>
    <lineage>
        <taxon>Eukaryota</taxon>
        <taxon>Fungi</taxon>
        <taxon>Dikarya</taxon>
        <taxon>Basidiomycota</taxon>
        <taxon>Agaricomycotina</taxon>
        <taxon>Agaricomycetes</taxon>
        <taxon>Sistotremastrales</taxon>
        <taxon>Sistotremastraceae</taxon>
        <taxon>Sertulicium</taxon>
        <taxon>Sertulicium niveocremeum</taxon>
    </lineage>
</organism>
<feature type="transmembrane region" description="Helical" evidence="7">
    <location>
        <begin position="12"/>
        <end position="30"/>
    </location>
</feature>
<comment type="similarity">
    <text evidence="5">Belongs to the laat-1 family.</text>
</comment>
<dbReference type="OrthoDB" id="8048523at2759"/>
<dbReference type="InterPro" id="IPR006603">
    <property type="entry name" value="PQ-loop_rpt"/>
</dbReference>
<name>A0A164UYX9_9AGAM</name>
<accession>A0A164UYX9</accession>
<sequence>MSRLEDEASNILGWMSIACWIVVYSPQIVINYQLKSGEGLSLWFTLIWLVADSCALFSGLTAGLLPTIIIVSSYFVVCDMILLGQMYYYRFFYDSLRRPINCPYDSGSLSLTIQSDERQPLLPANADDETKGRTASSSNLGRYALALCFVLCAGLIAGIIGVEDSNPESGSEELIQWSSQVLGWSSAGFNVLARLSQIFKNRKTSCHGLSLALFLFTIIGNITYLSTMLVKSRDLNHLLASSSFLVGCVLSILLDSIVLGQFVYYMDDRKKSEYSW</sequence>
<dbReference type="AlphaFoldDB" id="A0A164UYX9"/>
<proteinExistence type="inferred from homology"/>
<protein>
    <submittedName>
        <fullName evidence="8">PQ-loop-domain-containing protein</fullName>
    </submittedName>
</protein>
<evidence type="ECO:0000313" key="9">
    <source>
        <dbReference type="Proteomes" id="UP000076722"/>
    </source>
</evidence>
<evidence type="ECO:0000256" key="3">
    <source>
        <dbReference type="ARBA" id="ARBA00022989"/>
    </source>
</evidence>
<evidence type="ECO:0000256" key="7">
    <source>
        <dbReference type="SAM" id="Phobius"/>
    </source>
</evidence>
<keyword evidence="3 7" id="KW-1133">Transmembrane helix</keyword>
<dbReference type="GO" id="GO:0034486">
    <property type="term" value="P:vacuolar transmembrane transport"/>
    <property type="evidence" value="ECO:0007669"/>
    <property type="project" value="UniProtKB-ARBA"/>
</dbReference>
<evidence type="ECO:0000256" key="1">
    <source>
        <dbReference type="ARBA" id="ARBA00004141"/>
    </source>
</evidence>
<dbReference type="PANTHER" id="PTHR16201">
    <property type="entry name" value="SEVEN TRANSMEMBRANE PROTEIN 1-RELATED"/>
    <property type="match status" value="1"/>
</dbReference>
<dbReference type="Proteomes" id="UP000076722">
    <property type="component" value="Unassembled WGS sequence"/>
</dbReference>
<dbReference type="Pfam" id="PF04193">
    <property type="entry name" value="PQ-loop"/>
    <property type="match status" value="2"/>
</dbReference>
<dbReference type="FunFam" id="1.20.1280.290:FF:000009">
    <property type="entry name" value="PQ loop repeat family protein"/>
    <property type="match status" value="1"/>
</dbReference>
<comment type="subcellular location">
    <subcellularLocation>
        <location evidence="1">Membrane</location>
        <topology evidence="1">Multi-pass membrane protein</topology>
    </subcellularLocation>
</comment>
<reference evidence="8 9" key="1">
    <citation type="journal article" date="2016" name="Mol. Biol. Evol.">
        <title>Comparative Genomics of Early-Diverging Mushroom-Forming Fungi Provides Insights into the Origins of Lignocellulose Decay Capabilities.</title>
        <authorList>
            <person name="Nagy L.G."/>
            <person name="Riley R."/>
            <person name="Tritt A."/>
            <person name="Adam C."/>
            <person name="Daum C."/>
            <person name="Floudas D."/>
            <person name="Sun H."/>
            <person name="Yadav J.S."/>
            <person name="Pangilinan J."/>
            <person name="Larsson K.H."/>
            <person name="Matsuura K."/>
            <person name="Barry K."/>
            <person name="Labutti K."/>
            <person name="Kuo R."/>
            <person name="Ohm R.A."/>
            <person name="Bhattacharya S.S."/>
            <person name="Shirouzu T."/>
            <person name="Yoshinaga Y."/>
            <person name="Martin F.M."/>
            <person name="Grigoriev I.V."/>
            <person name="Hibbett D.S."/>
        </authorList>
    </citation>
    <scope>NUCLEOTIDE SEQUENCE [LARGE SCALE GENOMIC DNA]</scope>
    <source>
        <strain evidence="8 9">HHB9708</strain>
    </source>
</reference>
<dbReference type="PANTHER" id="PTHR16201:SF44">
    <property type="entry name" value="SEVEN TRANSMEMBRANE PROTEIN 1"/>
    <property type="match status" value="1"/>
</dbReference>
<dbReference type="SMART" id="SM00679">
    <property type="entry name" value="CTNS"/>
    <property type="match status" value="2"/>
</dbReference>
<feature type="transmembrane region" description="Helical" evidence="7">
    <location>
        <begin position="68"/>
        <end position="89"/>
    </location>
</feature>
<feature type="transmembrane region" description="Helical" evidence="7">
    <location>
        <begin position="244"/>
        <end position="266"/>
    </location>
</feature>
<dbReference type="GO" id="GO:0015174">
    <property type="term" value="F:basic amino acid transmembrane transporter activity"/>
    <property type="evidence" value="ECO:0007669"/>
    <property type="project" value="UniProtKB-ARBA"/>
</dbReference>
<dbReference type="EMBL" id="KV419406">
    <property type="protein sequence ID" value="KZS93662.1"/>
    <property type="molecule type" value="Genomic_DNA"/>
</dbReference>
<feature type="transmembrane region" description="Helical" evidence="7">
    <location>
        <begin position="205"/>
        <end position="224"/>
    </location>
</feature>
<keyword evidence="2 7" id="KW-0812">Transmembrane</keyword>
<feature type="transmembrane region" description="Helical" evidence="7">
    <location>
        <begin position="174"/>
        <end position="193"/>
    </location>
</feature>
<evidence type="ECO:0000313" key="8">
    <source>
        <dbReference type="EMBL" id="KZS93662.1"/>
    </source>
</evidence>
<dbReference type="InterPro" id="IPR051415">
    <property type="entry name" value="LAAT-1"/>
</dbReference>